<dbReference type="EMBL" id="CP136704">
    <property type="protein sequence ID" value="WOI32121.1"/>
    <property type="molecule type" value="Genomic_DNA"/>
</dbReference>
<keyword evidence="1" id="KW-0489">Methyltransferase</keyword>
<dbReference type="Proteomes" id="UP001302666">
    <property type="component" value="Chromosome"/>
</dbReference>
<sequence>MKHEPSLKLTPTSLAGAELYLDLMEKCLANTIYGDAPNDPWTGQTYRAGLREVGRDWPSQAHTMIGAKRLKNVRELTELAVLQGVSGDLIETGVWRGGASIMMRAVCKAYGDTERSVYCADSFEGLPSPDAEAYPADAGDDHSNYEQLAVSVEQVQANFASYGLLDDQVKFLKGWFKDTLPKLDGTFAVVRLDGDMYESTIQAIEALYPQLSDGGYLIVDDYGAVEGCQRAIHDYRKAHGINDQMYQIDWTGVWWCKNSSKIQATP</sequence>
<evidence type="ECO:0000313" key="2">
    <source>
        <dbReference type="Proteomes" id="UP001302666"/>
    </source>
</evidence>
<evidence type="ECO:0000313" key="1">
    <source>
        <dbReference type="EMBL" id="WOI32121.1"/>
    </source>
</evidence>
<dbReference type="Gene3D" id="3.40.50.150">
    <property type="entry name" value="Vaccinia Virus protein VP39"/>
    <property type="match status" value="1"/>
</dbReference>
<protein>
    <submittedName>
        <fullName evidence="1">TylF/MycF family methyltransferase</fullName>
    </submittedName>
</protein>
<dbReference type="InterPro" id="IPR008884">
    <property type="entry name" value="TylF_MeTrfase"/>
</dbReference>
<dbReference type="InterPro" id="IPR029063">
    <property type="entry name" value="SAM-dependent_MTases_sf"/>
</dbReference>
<gene>
    <name evidence="1" type="ORF">R1T40_14280</name>
</gene>
<dbReference type="GO" id="GO:0032259">
    <property type="term" value="P:methylation"/>
    <property type="evidence" value="ECO:0007669"/>
    <property type="project" value="UniProtKB-KW"/>
</dbReference>
<dbReference type="SUPFAM" id="SSF53335">
    <property type="entry name" value="S-adenosyl-L-methionine-dependent methyltransferases"/>
    <property type="match status" value="1"/>
</dbReference>
<dbReference type="PANTHER" id="PTHR40036:SF1">
    <property type="entry name" value="MACROCIN O-METHYLTRANSFERASE"/>
    <property type="match status" value="1"/>
</dbReference>
<dbReference type="Pfam" id="PF05711">
    <property type="entry name" value="TylF"/>
    <property type="match status" value="1"/>
</dbReference>
<keyword evidence="2" id="KW-1185">Reference proteome</keyword>
<reference evidence="1 2" key="1">
    <citation type="submission" date="2023-10" db="EMBL/GenBank/DDBJ databases">
        <title>Eight complete genome sequences of bacteria isolated from laboratory stock of Giant Kelp gametophytes.</title>
        <authorList>
            <person name="Tolentino B."/>
            <person name="Nuzhdin S."/>
        </authorList>
    </citation>
    <scope>NUCLEOTIDE SEQUENCE [LARGE SCALE GENOMIC DNA]</scope>
    <source>
        <strain evidence="1 2">LC.270.F.C4</strain>
    </source>
</reference>
<dbReference type="RefSeq" id="WP_317384582.1">
    <property type="nucleotide sequence ID" value="NZ_CP136704.1"/>
</dbReference>
<dbReference type="PANTHER" id="PTHR40036">
    <property type="entry name" value="MACROCIN O-METHYLTRANSFERASE"/>
    <property type="match status" value="1"/>
</dbReference>
<keyword evidence="1" id="KW-0808">Transferase</keyword>
<proteinExistence type="predicted"/>
<dbReference type="GO" id="GO:0008168">
    <property type="term" value="F:methyltransferase activity"/>
    <property type="evidence" value="ECO:0007669"/>
    <property type="project" value="UniProtKB-KW"/>
</dbReference>
<accession>A0ABZ0HD02</accession>
<organism evidence="1 2">
    <name type="scientific">Tritonibacter scottomollicae</name>
    <name type="common">Epibacterium scottomollicae</name>
    <dbReference type="NCBI Taxonomy" id="483013"/>
    <lineage>
        <taxon>Bacteria</taxon>
        <taxon>Pseudomonadati</taxon>
        <taxon>Pseudomonadota</taxon>
        <taxon>Alphaproteobacteria</taxon>
        <taxon>Rhodobacterales</taxon>
        <taxon>Paracoccaceae</taxon>
        <taxon>Tritonibacter</taxon>
    </lineage>
</organism>
<name>A0ABZ0HD02_TRISK</name>